<evidence type="ECO:0000313" key="14">
    <source>
        <dbReference type="EMBL" id="EAZ63190.2"/>
    </source>
</evidence>
<dbReference type="InParanoid" id="A3GI86"/>
<evidence type="ECO:0000256" key="10">
    <source>
        <dbReference type="ARBA" id="ARBA00023212"/>
    </source>
</evidence>
<dbReference type="GO" id="GO:0001725">
    <property type="term" value="C:stress fiber"/>
    <property type="evidence" value="ECO:0007669"/>
    <property type="project" value="UniProtKB-SubCell"/>
</dbReference>
<keyword evidence="7" id="KW-0832">Ubl conjugation</keyword>
<name>A3GI86_PICST</name>
<evidence type="ECO:0000256" key="9">
    <source>
        <dbReference type="ARBA" id="ARBA00023054"/>
    </source>
</evidence>
<dbReference type="Proteomes" id="UP000002258">
    <property type="component" value="Chromosome 1"/>
</dbReference>
<organism evidence="14 15">
    <name type="scientific">Scheffersomyces stipitis (strain ATCC 58785 / CBS 6054 / NBRC 10063 / NRRL Y-11545)</name>
    <name type="common">Yeast</name>
    <name type="synonym">Pichia stipitis</name>
    <dbReference type="NCBI Taxonomy" id="322104"/>
    <lineage>
        <taxon>Eukaryota</taxon>
        <taxon>Fungi</taxon>
        <taxon>Dikarya</taxon>
        <taxon>Ascomycota</taxon>
        <taxon>Saccharomycotina</taxon>
        <taxon>Pichiomycetes</taxon>
        <taxon>Debaryomycetaceae</taxon>
        <taxon>Scheffersomyces</taxon>
    </lineage>
</organism>
<comment type="similarity">
    <text evidence="11">Belongs to the dynactin subunit 4 family.</text>
</comment>
<keyword evidence="9" id="KW-0175">Coiled coil</keyword>
<keyword evidence="15" id="KW-1185">Reference proteome</keyword>
<dbReference type="Pfam" id="PF05502">
    <property type="entry name" value="Dynactin_p62"/>
    <property type="match status" value="2"/>
</dbReference>
<comment type="subunit">
    <text evidence="13">Subunit of dynactin, a multiprotein complex part of a tripartite complex with dynein and a adapter, such as BICDL1, BICD2 or HOOK3. The dynactin complex is built around ACTR1A/ACTB filament and consists of an actin-related filament composed of a shoulder domain, a pointed end and a barbed end. Its length is defined by its flexible shoulder domain. The soulder is composed of 2 DCTN1 subunits, 4 DCTN2 and 2 DCTN3. The 4 DCNT2 (via N-terminus) bind the ACTR1A filament and act as molecular rulers to determine the length. The pointed end is important for binding dynein-dynactin cargo adapters. Consists of 4 subunits: ACTR10, DCNT4, DCTN5 and DCTN6. The barbed end is composed of a CAPZA1:CAPZB heterodimers, which binds ACTR1A/ACTB filament and dynactin and stabilizes dynactin. Interacts with ATP7B, but not ATP7A, in a copper-dependent manner. Interacts with ANK2; this interaction is required for localization at costameres. Interacts with N4BP2L1.</text>
</comment>
<dbReference type="STRING" id="322104.A3GI86"/>
<gene>
    <name evidence="14" type="primary">DYA4</name>
    <name evidence="14" type="ORF">PICST_29258</name>
</gene>
<keyword evidence="8" id="KW-0007">Acetylation</keyword>
<evidence type="ECO:0000256" key="13">
    <source>
        <dbReference type="ARBA" id="ARBA00093507"/>
    </source>
</evidence>
<dbReference type="GeneID" id="4851985"/>
<dbReference type="OrthoDB" id="283815at2759"/>
<sequence>MSRIYNDSFVFCSSADAPPDVTAIDFNQVYPLASLHFCPNCQTPKSPIQYSYNIESKFCSNCLADHSVSSASFCSKNCFDCPSCGTILTITISDHNGQGKSFNFKCPYCTFIYKTNVIEKPKSLHTIIRLERKDNPDKKHALFRQIQTRLAEPNKSSKEINQRQLENLSLGKKETEKIDDFDVQESDKDISDIANLENILSSTFPTISSTTKLFPKTHRLSSKVSKKCLACNTILQMPALIPNSPTVYKFSSKFNAVDYLPTLKIADAPTNILNIDEQYNIVLNIINPLQTKMTVSLASPAQLPANCVYPASNSKFTISIPLTKFTIGNAVSKNILKGIPTSILTSNTAVSRSEKSKRIGESALAVDQFDVDKLVQKGANWYSVPIALTIETGSCSDIEHEIKIPLYIKINSDIPDNLLSVSRREKLALGYWNIVTLGKYRIIE</sequence>
<dbReference type="PANTHER" id="PTHR13034:SF2">
    <property type="entry name" value="DYNACTIN SUBUNIT 4"/>
    <property type="match status" value="1"/>
</dbReference>
<keyword evidence="6" id="KW-0597">Phosphoprotein</keyword>
<evidence type="ECO:0000256" key="3">
    <source>
        <dbReference type="ARBA" id="ARBA00004657"/>
    </source>
</evidence>
<evidence type="ECO:0000256" key="5">
    <source>
        <dbReference type="ARBA" id="ARBA00022499"/>
    </source>
</evidence>
<dbReference type="AlphaFoldDB" id="A3GI86"/>
<dbReference type="GO" id="GO:0005869">
    <property type="term" value="C:dynactin complex"/>
    <property type="evidence" value="ECO:0007669"/>
    <property type="project" value="InterPro"/>
</dbReference>
<dbReference type="InterPro" id="IPR008603">
    <property type="entry name" value="DCTN4"/>
</dbReference>
<keyword evidence="10" id="KW-0206">Cytoskeleton</keyword>
<reference evidence="14 15" key="1">
    <citation type="journal article" date="2007" name="Nat. Biotechnol.">
        <title>Genome sequence of the lignocellulose-bioconverting and xylose-fermenting yeast Pichia stipitis.</title>
        <authorList>
            <person name="Jeffries T.W."/>
            <person name="Grigoriev I.V."/>
            <person name="Grimwood J."/>
            <person name="Laplaza J.M."/>
            <person name="Aerts A."/>
            <person name="Salamov A."/>
            <person name="Schmutz J."/>
            <person name="Lindquist E."/>
            <person name="Dehal P."/>
            <person name="Shapiro H."/>
            <person name="Jin Y.S."/>
            <person name="Passoth V."/>
            <person name="Richardson P.M."/>
        </authorList>
    </citation>
    <scope>NUCLEOTIDE SEQUENCE [LARGE SCALE GENOMIC DNA]</scope>
    <source>
        <strain evidence="15">ATCC 58785 / CBS 6054 / NBRC 10063 / NRRL Y-11545</strain>
    </source>
</reference>
<evidence type="ECO:0000256" key="8">
    <source>
        <dbReference type="ARBA" id="ARBA00022990"/>
    </source>
</evidence>
<dbReference type="EMBL" id="AAVQ01000002">
    <property type="protein sequence ID" value="EAZ63190.2"/>
    <property type="molecule type" value="Genomic_DNA"/>
</dbReference>
<dbReference type="OMA" id="KNCFECP"/>
<evidence type="ECO:0000313" key="15">
    <source>
        <dbReference type="Proteomes" id="UP000002258"/>
    </source>
</evidence>
<dbReference type="RefSeq" id="XP_001387213.2">
    <property type="nucleotide sequence ID" value="XM_001387176.1"/>
</dbReference>
<comment type="subcellular location">
    <subcellularLocation>
        <location evidence="1">Cytoplasm</location>
        <location evidence="1">Cytoskeleton</location>
        <location evidence="1">Microtubule organizing center</location>
        <location evidence="1">Centrosome</location>
    </subcellularLocation>
    <subcellularLocation>
        <location evidence="2">Cytoplasm</location>
        <location evidence="2">Cytoskeleton</location>
        <location evidence="2">Stress fiber</location>
    </subcellularLocation>
    <subcellularLocation>
        <location evidence="3">Cytoplasm</location>
        <location evidence="3">Myofibril</location>
    </subcellularLocation>
</comment>
<proteinExistence type="inferred from homology"/>
<accession>A3GI86</accession>
<evidence type="ECO:0000256" key="1">
    <source>
        <dbReference type="ARBA" id="ARBA00004300"/>
    </source>
</evidence>
<dbReference type="eggNOG" id="KOG3896">
    <property type="taxonomic scope" value="Eukaryota"/>
</dbReference>
<evidence type="ECO:0000256" key="11">
    <source>
        <dbReference type="ARBA" id="ARBA00034776"/>
    </source>
</evidence>
<evidence type="ECO:0000256" key="2">
    <source>
        <dbReference type="ARBA" id="ARBA00004529"/>
    </source>
</evidence>
<evidence type="ECO:0000256" key="4">
    <source>
        <dbReference type="ARBA" id="ARBA00022490"/>
    </source>
</evidence>
<keyword evidence="4" id="KW-0963">Cytoplasm</keyword>
<keyword evidence="5" id="KW-1017">Isopeptide bond</keyword>
<evidence type="ECO:0000256" key="12">
    <source>
        <dbReference type="ARBA" id="ARBA00034864"/>
    </source>
</evidence>
<evidence type="ECO:0000256" key="7">
    <source>
        <dbReference type="ARBA" id="ARBA00022843"/>
    </source>
</evidence>
<protein>
    <recommendedName>
        <fullName evidence="12">Dynactin subunit 4</fullName>
    </recommendedName>
</protein>
<comment type="caution">
    <text evidence="14">The sequence shown here is derived from an EMBL/GenBank/DDBJ whole genome shotgun (WGS) entry which is preliminary data.</text>
</comment>
<dbReference type="KEGG" id="pic:PICST_29258"/>
<evidence type="ECO:0000256" key="6">
    <source>
        <dbReference type="ARBA" id="ARBA00022553"/>
    </source>
</evidence>
<dbReference type="HOGENOM" id="CLU_051239_0_0_1"/>
<dbReference type="PANTHER" id="PTHR13034">
    <property type="entry name" value="DYNACTIN P62 SUBUNIT"/>
    <property type="match status" value="1"/>
</dbReference>